<comment type="caution">
    <text evidence="26">The sequence shown here is derived from an EMBL/GenBank/DDBJ whole genome shotgun (WGS) entry which is preliminary data.</text>
</comment>
<protein>
    <recommendedName>
        <fullName evidence="17">ADP-ribosylhydrolase ARH3</fullName>
        <ecNumber evidence="7">3.2.1.143</ecNumber>
    </recommendedName>
    <alternativeName>
        <fullName evidence="18">ADP-ribose glycohydrolase ARH3</fullName>
    </alternativeName>
    <alternativeName>
        <fullName evidence="19">ADP-ribosylhydrolase 3</fullName>
    </alternativeName>
    <alternativeName>
        <fullName evidence="22">O-acetyl-ADP-ribose deacetylase ARH3</fullName>
    </alternativeName>
    <alternativeName>
        <fullName evidence="23">Poly(ADP-ribose) glycohydrolase ARH3</fullName>
    </alternativeName>
    <alternativeName>
        <fullName evidence="21">[Protein ADP-ribosylarginine] hydrolase-like protein 2</fullName>
    </alternativeName>
    <alternativeName>
        <fullName evidence="20">[Protein ADP-ribosylserine] hydrolase</fullName>
    </alternativeName>
</protein>
<feature type="binding site" evidence="25">
    <location>
        <position position="297"/>
    </location>
    <ligand>
        <name>Mg(2+)</name>
        <dbReference type="ChEBI" id="CHEBI:18420"/>
        <label>1</label>
    </ligand>
</feature>
<keyword evidence="11" id="KW-0227">DNA damage</keyword>
<evidence type="ECO:0000256" key="16">
    <source>
        <dbReference type="ARBA" id="ARBA00023242"/>
    </source>
</evidence>
<accession>A0AAV2A6J8</accession>
<dbReference type="InterPro" id="IPR050792">
    <property type="entry name" value="ADP-ribosylglycohydrolase"/>
</dbReference>
<evidence type="ECO:0000313" key="26">
    <source>
        <dbReference type="EMBL" id="CAL1279246.1"/>
    </source>
</evidence>
<dbReference type="Gene3D" id="1.10.4080.10">
    <property type="entry name" value="ADP-ribosylation/Crystallin J1"/>
    <property type="match status" value="1"/>
</dbReference>
<evidence type="ECO:0000256" key="3">
    <source>
        <dbReference type="ARBA" id="ARBA00004305"/>
    </source>
</evidence>
<evidence type="ECO:0000256" key="18">
    <source>
        <dbReference type="ARBA" id="ARBA00042398"/>
    </source>
</evidence>
<dbReference type="GO" id="GO:0004649">
    <property type="term" value="F:poly(ADP-ribose) glycohydrolase activity"/>
    <property type="evidence" value="ECO:0007669"/>
    <property type="project" value="UniProtKB-EC"/>
</dbReference>
<evidence type="ECO:0000256" key="6">
    <source>
        <dbReference type="ARBA" id="ARBA00011245"/>
    </source>
</evidence>
<keyword evidence="16" id="KW-0539">Nucleus</keyword>
<evidence type="ECO:0000256" key="11">
    <source>
        <dbReference type="ARBA" id="ARBA00022763"/>
    </source>
</evidence>
<feature type="binding site" evidence="25">
    <location>
        <position position="295"/>
    </location>
    <ligand>
        <name>Mg(2+)</name>
        <dbReference type="ChEBI" id="CHEBI:18420"/>
        <label>1</label>
    </ligand>
</feature>
<evidence type="ECO:0000256" key="20">
    <source>
        <dbReference type="ARBA" id="ARBA00042722"/>
    </source>
</evidence>
<feature type="binding site" evidence="25">
    <location>
        <position position="63"/>
    </location>
    <ligand>
        <name>Mg(2+)</name>
        <dbReference type="ChEBI" id="CHEBI:18420"/>
        <label>1</label>
    </ligand>
</feature>
<sequence length="350" mass="38782">MASEIPNSELLSKFRGCMIGSLIGDCLGAPFEFDPPRTSKIVLENHLSNLLNGGSIQIFPFTDDTCMTLSVARSLIKYKKVNSKDLAKRFVDEYFKEPQRGYGMHVVDVFEASKETNFKDIFLPAKKQFSSSGSYGNGAAMRIAPIALFGHYKTDKYLKRDVEECSRITHHHPNGYNGAILQCLAVKAALKSDSSKEFDPVDFIRQLKKKMEAIEVKDDSPFCESLKNIEEIYLQDQEDISANEIAERLGNDVSASKSVPTAIYSFLRGMKPISEFECLNPFARTIYFAISVGGDTDTIAGMAGSIAGAYYGIGAIPTELQERCEFKDEVDNLAHKLYAASQEMTSCNIG</sequence>
<evidence type="ECO:0000256" key="22">
    <source>
        <dbReference type="ARBA" id="ARBA00043187"/>
    </source>
</evidence>
<dbReference type="FunFam" id="1.10.4080.10:FF:000001">
    <property type="entry name" value="ADP-ribose glycohydrolase ARH3"/>
    <property type="match status" value="1"/>
</dbReference>
<dbReference type="GO" id="GO:0005759">
    <property type="term" value="C:mitochondrial matrix"/>
    <property type="evidence" value="ECO:0007669"/>
    <property type="project" value="UniProtKB-SubCell"/>
</dbReference>
<evidence type="ECO:0000256" key="17">
    <source>
        <dbReference type="ARBA" id="ARBA00041057"/>
    </source>
</evidence>
<evidence type="ECO:0000256" key="19">
    <source>
        <dbReference type="ARBA" id="ARBA00042471"/>
    </source>
</evidence>
<dbReference type="GO" id="GO:0046872">
    <property type="term" value="F:metal ion binding"/>
    <property type="evidence" value="ECO:0007669"/>
    <property type="project" value="UniProtKB-KW"/>
</dbReference>
<evidence type="ECO:0000256" key="14">
    <source>
        <dbReference type="ARBA" id="ARBA00023128"/>
    </source>
</evidence>
<dbReference type="InterPro" id="IPR036705">
    <property type="entry name" value="Ribosyl_crysJ1_sf"/>
</dbReference>
<evidence type="ECO:0000256" key="10">
    <source>
        <dbReference type="ARBA" id="ARBA00022723"/>
    </source>
</evidence>
<dbReference type="GO" id="GO:0005694">
    <property type="term" value="C:chromosome"/>
    <property type="evidence" value="ECO:0007669"/>
    <property type="project" value="UniProtKB-SubCell"/>
</dbReference>
<comment type="subunit">
    <text evidence="6">Monomer.</text>
</comment>
<comment type="cofactor">
    <cofactor evidence="25">
        <name>Mg(2+)</name>
        <dbReference type="ChEBI" id="CHEBI:18420"/>
    </cofactor>
    <text evidence="25">Binds 2 magnesium ions per subunit.</text>
</comment>
<keyword evidence="12" id="KW-0378">Hydrolase</keyword>
<dbReference type="SUPFAM" id="SSF101478">
    <property type="entry name" value="ADP-ribosylglycohydrolase"/>
    <property type="match status" value="1"/>
</dbReference>
<evidence type="ECO:0000256" key="5">
    <source>
        <dbReference type="ARBA" id="ARBA00010702"/>
    </source>
</evidence>
<evidence type="ECO:0000256" key="23">
    <source>
        <dbReference type="ARBA" id="ARBA00043193"/>
    </source>
</evidence>
<evidence type="ECO:0000256" key="4">
    <source>
        <dbReference type="ARBA" id="ARBA00004496"/>
    </source>
</evidence>
<comment type="catalytic activity">
    <reaction evidence="24">
        <text>alpha-NAD(+) + H2O = ADP-D-ribose + nicotinamide + H(+)</text>
        <dbReference type="Rhea" id="RHEA:68792"/>
        <dbReference type="ChEBI" id="CHEBI:15377"/>
        <dbReference type="ChEBI" id="CHEBI:15378"/>
        <dbReference type="ChEBI" id="CHEBI:17154"/>
        <dbReference type="ChEBI" id="CHEBI:57967"/>
        <dbReference type="ChEBI" id="CHEBI:77017"/>
    </reaction>
</comment>
<evidence type="ECO:0000313" key="27">
    <source>
        <dbReference type="Proteomes" id="UP001497382"/>
    </source>
</evidence>
<dbReference type="GO" id="GO:0006281">
    <property type="term" value="P:DNA repair"/>
    <property type="evidence" value="ECO:0007669"/>
    <property type="project" value="UniProtKB-KW"/>
</dbReference>
<dbReference type="PANTHER" id="PTHR16222:SF24">
    <property type="entry name" value="ADP-RIBOSYLHYDROLASE ARH3"/>
    <property type="match status" value="1"/>
</dbReference>
<dbReference type="Proteomes" id="UP001497382">
    <property type="component" value="Unassembled WGS sequence"/>
</dbReference>
<evidence type="ECO:0000256" key="7">
    <source>
        <dbReference type="ARBA" id="ARBA00012255"/>
    </source>
</evidence>
<evidence type="ECO:0000256" key="2">
    <source>
        <dbReference type="ARBA" id="ARBA00004286"/>
    </source>
</evidence>
<evidence type="ECO:0000256" key="15">
    <source>
        <dbReference type="ARBA" id="ARBA00023204"/>
    </source>
</evidence>
<proteinExistence type="inferred from homology"/>
<keyword evidence="9" id="KW-0963">Cytoplasm</keyword>
<dbReference type="GO" id="GO:0005634">
    <property type="term" value="C:nucleus"/>
    <property type="evidence" value="ECO:0007669"/>
    <property type="project" value="UniProtKB-SubCell"/>
</dbReference>
<organism evidence="26 27">
    <name type="scientific">Larinioides sclopetarius</name>
    <dbReference type="NCBI Taxonomy" id="280406"/>
    <lineage>
        <taxon>Eukaryota</taxon>
        <taxon>Metazoa</taxon>
        <taxon>Ecdysozoa</taxon>
        <taxon>Arthropoda</taxon>
        <taxon>Chelicerata</taxon>
        <taxon>Arachnida</taxon>
        <taxon>Araneae</taxon>
        <taxon>Araneomorphae</taxon>
        <taxon>Entelegynae</taxon>
        <taxon>Araneoidea</taxon>
        <taxon>Araneidae</taxon>
        <taxon>Larinioides</taxon>
    </lineage>
</organism>
<evidence type="ECO:0000256" key="8">
    <source>
        <dbReference type="ARBA" id="ARBA00022454"/>
    </source>
</evidence>
<feature type="binding site" evidence="25">
    <location>
        <position position="298"/>
    </location>
    <ligand>
        <name>Mg(2+)</name>
        <dbReference type="ChEBI" id="CHEBI:18420"/>
        <label>1</label>
    </ligand>
</feature>
<name>A0AAV2A6J8_9ARAC</name>
<evidence type="ECO:0000256" key="1">
    <source>
        <dbReference type="ARBA" id="ARBA00004123"/>
    </source>
</evidence>
<evidence type="ECO:0000256" key="21">
    <source>
        <dbReference type="ARBA" id="ARBA00042850"/>
    </source>
</evidence>
<evidence type="ECO:0000256" key="25">
    <source>
        <dbReference type="PIRSR" id="PIRSR605502-1"/>
    </source>
</evidence>
<comment type="similarity">
    <text evidence="5">Belongs to the ADP-ribosylglycohydrolase family.</text>
</comment>
<keyword evidence="10 25" id="KW-0479">Metal-binding</keyword>
<evidence type="ECO:0000256" key="24">
    <source>
        <dbReference type="ARBA" id="ARBA00049015"/>
    </source>
</evidence>
<keyword evidence="27" id="KW-1185">Reference proteome</keyword>
<feature type="binding site" evidence="25">
    <location>
        <position position="62"/>
    </location>
    <ligand>
        <name>Mg(2+)</name>
        <dbReference type="ChEBI" id="CHEBI:18420"/>
        <label>1</label>
    </ligand>
</feature>
<dbReference type="EC" id="3.2.1.143" evidence="7"/>
<evidence type="ECO:0000256" key="12">
    <source>
        <dbReference type="ARBA" id="ARBA00022801"/>
    </source>
</evidence>
<dbReference type="PANTHER" id="PTHR16222">
    <property type="entry name" value="ADP-RIBOSYLGLYCOHYDROLASE"/>
    <property type="match status" value="1"/>
</dbReference>
<dbReference type="Pfam" id="PF03747">
    <property type="entry name" value="ADP_ribosyl_GH"/>
    <property type="match status" value="1"/>
</dbReference>
<reference evidence="26 27" key="1">
    <citation type="submission" date="2024-04" db="EMBL/GenBank/DDBJ databases">
        <authorList>
            <person name="Rising A."/>
            <person name="Reimegard J."/>
            <person name="Sonavane S."/>
            <person name="Akerstrom W."/>
            <person name="Nylinder S."/>
            <person name="Hedman E."/>
            <person name="Kallberg Y."/>
        </authorList>
    </citation>
    <scope>NUCLEOTIDE SEQUENCE [LARGE SCALE GENOMIC DNA]</scope>
</reference>
<feature type="binding site" evidence="25">
    <location>
        <position position="64"/>
    </location>
    <ligand>
        <name>Mg(2+)</name>
        <dbReference type="ChEBI" id="CHEBI:18420"/>
        <label>1</label>
    </ligand>
</feature>
<comment type="subcellular location">
    <subcellularLocation>
        <location evidence="2">Chromosome</location>
    </subcellularLocation>
    <subcellularLocation>
        <location evidence="4">Cytoplasm</location>
    </subcellularLocation>
    <subcellularLocation>
        <location evidence="3">Mitochondrion matrix</location>
    </subcellularLocation>
    <subcellularLocation>
        <location evidence="1">Nucleus</location>
    </subcellularLocation>
</comment>
<dbReference type="EMBL" id="CAXIEN010000120">
    <property type="protein sequence ID" value="CAL1279246.1"/>
    <property type="molecule type" value="Genomic_DNA"/>
</dbReference>
<keyword evidence="13 25" id="KW-0460">Magnesium</keyword>
<evidence type="ECO:0000256" key="13">
    <source>
        <dbReference type="ARBA" id="ARBA00022842"/>
    </source>
</evidence>
<keyword evidence="14" id="KW-0496">Mitochondrion</keyword>
<evidence type="ECO:0000256" key="9">
    <source>
        <dbReference type="ARBA" id="ARBA00022490"/>
    </source>
</evidence>
<dbReference type="InterPro" id="IPR005502">
    <property type="entry name" value="Ribosyl_crysJ1"/>
</dbReference>
<gene>
    <name evidence="26" type="ORF">LARSCL_LOCUS10239</name>
</gene>
<dbReference type="AlphaFoldDB" id="A0AAV2A6J8"/>
<dbReference type="GO" id="GO:0140290">
    <property type="term" value="P:peptidyl-serine ADP-deribosylation"/>
    <property type="evidence" value="ECO:0007669"/>
    <property type="project" value="UniProtKB-ARBA"/>
</dbReference>
<keyword evidence="8" id="KW-0158">Chromosome</keyword>
<keyword evidence="15" id="KW-0234">DNA repair</keyword>